<accession>A0AAD9RI99</accession>
<sequence length="70" mass="8340">MGYLHWEQIERESTTDVILKDLPKLEDLGVNPALFEEQAPWILNMYHRQAYYMKSRAEYKPVAPLEYIPV</sequence>
<proteinExistence type="predicted"/>
<comment type="caution">
    <text evidence="1">The sequence shown here is derived from an EMBL/GenBank/DDBJ whole genome shotgun (WGS) entry which is preliminary data.</text>
</comment>
<name>A0AAD9RI99_9HYME</name>
<dbReference type="AlphaFoldDB" id="A0AAD9RI99"/>
<dbReference type="EMBL" id="JAIFRP010000062">
    <property type="protein sequence ID" value="KAK2580194.1"/>
    <property type="molecule type" value="Genomic_DNA"/>
</dbReference>
<organism evidence="1 2">
    <name type="scientific">Odynerus spinipes</name>
    <dbReference type="NCBI Taxonomy" id="1348599"/>
    <lineage>
        <taxon>Eukaryota</taxon>
        <taxon>Metazoa</taxon>
        <taxon>Ecdysozoa</taxon>
        <taxon>Arthropoda</taxon>
        <taxon>Hexapoda</taxon>
        <taxon>Insecta</taxon>
        <taxon>Pterygota</taxon>
        <taxon>Neoptera</taxon>
        <taxon>Endopterygota</taxon>
        <taxon>Hymenoptera</taxon>
        <taxon>Apocrita</taxon>
        <taxon>Aculeata</taxon>
        <taxon>Vespoidea</taxon>
        <taxon>Vespidae</taxon>
        <taxon>Eumeninae</taxon>
        <taxon>Odynerus</taxon>
    </lineage>
</organism>
<keyword evidence="2" id="KW-1185">Reference proteome</keyword>
<evidence type="ECO:0000313" key="1">
    <source>
        <dbReference type="EMBL" id="KAK2580194.1"/>
    </source>
</evidence>
<evidence type="ECO:0000313" key="2">
    <source>
        <dbReference type="Proteomes" id="UP001258017"/>
    </source>
</evidence>
<reference evidence="1" key="2">
    <citation type="journal article" date="2023" name="Commun. Biol.">
        <title>Intrasexual cuticular hydrocarbon dimorphism in a wasp sheds light on hydrocarbon biosynthesis genes in Hymenoptera.</title>
        <authorList>
            <person name="Moris V.C."/>
            <person name="Podsiadlowski L."/>
            <person name="Martin S."/>
            <person name="Oeyen J.P."/>
            <person name="Donath A."/>
            <person name="Petersen M."/>
            <person name="Wilbrandt J."/>
            <person name="Misof B."/>
            <person name="Liedtke D."/>
            <person name="Thamm M."/>
            <person name="Scheiner R."/>
            <person name="Schmitt T."/>
            <person name="Niehuis O."/>
        </authorList>
    </citation>
    <scope>NUCLEOTIDE SEQUENCE</scope>
    <source>
        <strain evidence="1">GBR_01_08_01A</strain>
    </source>
</reference>
<protein>
    <submittedName>
        <fullName evidence="1">Uncharacterized protein</fullName>
    </submittedName>
</protein>
<reference evidence="1" key="1">
    <citation type="submission" date="2021-08" db="EMBL/GenBank/DDBJ databases">
        <authorList>
            <person name="Misof B."/>
            <person name="Oliver O."/>
            <person name="Podsiadlowski L."/>
            <person name="Donath A."/>
            <person name="Peters R."/>
            <person name="Mayer C."/>
            <person name="Rust J."/>
            <person name="Gunkel S."/>
            <person name="Lesny P."/>
            <person name="Martin S."/>
            <person name="Oeyen J.P."/>
            <person name="Petersen M."/>
            <person name="Panagiotis P."/>
            <person name="Wilbrandt J."/>
            <person name="Tanja T."/>
        </authorList>
    </citation>
    <scope>NUCLEOTIDE SEQUENCE</scope>
    <source>
        <strain evidence="1">GBR_01_08_01A</strain>
        <tissue evidence="1">Thorax + abdomen</tissue>
    </source>
</reference>
<gene>
    <name evidence="1" type="ORF">KPH14_012458</name>
</gene>
<dbReference type="Proteomes" id="UP001258017">
    <property type="component" value="Unassembled WGS sequence"/>
</dbReference>